<organism evidence="1 2">
    <name type="scientific">Dictyobacter halimunensis</name>
    <dbReference type="NCBI Taxonomy" id="3026934"/>
    <lineage>
        <taxon>Bacteria</taxon>
        <taxon>Bacillati</taxon>
        <taxon>Chloroflexota</taxon>
        <taxon>Ktedonobacteria</taxon>
        <taxon>Ktedonobacterales</taxon>
        <taxon>Dictyobacteraceae</taxon>
        <taxon>Dictyobacter</taxon>
    </lineage>
</organism>
<name>A0ABQ6FMD4_9CHLR</name>
<keyword evidence="2" id="KW-1185">Reference proteome</keyword>
<evidence type="ECO:0000313" key="1">
    <source>
        <dbReference type="EMBL" id="GLV53954.1"/>
    </source>
</evidence>
<reference evidence="1 2" key="1">
    <citation type="submission" date="2023-02" db="EMBL/GenBank/DDBJ databases">
        <title>Dictyobacter halimunensis sp. nov., a new member of the class Ktedonobacteria from forest soil in a geothermal area.</title>
        <authorList>
            <person name="Rachmania M.K."/>
            <person name="Ningsih F."/>
            <person name="Sakai Y."/>
            <person name="Yabe S."/>
            <person name="Yokota A."/>
            <person name="Sjamsuridzal W."/>
        </authorList>
    </citation>
    <scope>NUCLEOTIDE SEQUENCE [LARGE SCALE GENOMIC DNA]</scope>
    <source>
        <strain evidence="1 2">S3.2.2.5</strain>
    </source>
</reference>
<protein>
    <recommendedName>
        <fullName evidence="3">N-acetyltransferase domain-containing protein</fullName>
    </recommendedName>
</protein>
<gene>
    <name evidence="1" type="ORF">KDH_08050</name>
</gene>
<sequence length="215" mass="24970">MQDIPVQAVSFGRSSIDEQQEEMEIGIRCFGSTYITPLAERIRFQEKNGYSFHSLKVHQHVVGYFSLFRFTPAFQENLLCGTRIERDITIQDVLAFSQQEPFDIYIDVIVVDPALPRHQRNLYAGLLILYYTDLILHLSHQGFHIEHIYTVTTTAAGASLSRRMGMQPMPDKSQIPGRIAWACHFKQEGYPIYCQLHQDFLRYQNKLSSMTMMRD</sequence>
<evidence type="ECO:0000313" key="2">
    <source>
        <dbReference type="Proteomes" id="UP001344906"/>
    </source>
</evidence>
<comment type="caution">
    <text evidence="1">The sequence shown here is derived from an EMBL/GenBank/DDBJ whole genome shotgun (WGS) entry which is preliminary data.</text>
</comment>
<dbReference type="Proteomes" id="UP001344906">
    <property type="component" value="Unassembled WGS sequence"/>
</dbReference>
<dbReference type="EMBL" id="BSRI01000001">
    <property type="protein sequence ID" value="GLV53954.1"/>
    <property type="molecule type" value="Genomic_DNA"/>
</dbReference>
<evidence type="ECO:0008006" key="3">
    <source>
        <dbReference type="Google" id="ProtNLM"/>
    </source>
</evidence>
<proteinExistence type="predicted"/>
<dbReference type="RefSeq" id="WP_338247675.1">
    <property type="nucleotide sequence ID" value="NZ_BSRI01000001.1"/>
</dbReference>
<accession>A0ABQ6FMD4</accession>